<dbReference type="RefSeq" id="XP_003958639.1">
    <property type="nucleotide sequence ID" value="XM_003958590.1"/>
</dbReference>
<keyword evidence="2" id="KW-0472">Membrane</keyword>
<dbReference type="Pfam" id="PF10032">
    <property type="entry name" value="Pho88"/>
    <property type="match status" value="1"/>
</dbReference>
<dbReference type="InterPro" id="IPR012098">
    <property type="entry name" value="SND3_fun"/>
</dbReference>
<dbReference type="EMBL" id="HE650828">
    <property type="protein sequence ID" value="CCF59504.1"/>
    <property type="molecule type" value="Genomic_DNA"/>
</dbReference>
<feature type="transmembrane region" description="Helical" evidence="2">
    <location>
        <begin position="34"/>
        <end position="50"/>
    </location>
</feature>
<gene>
    <name evidence="3" type="primary">KAFR0H00940</name>
    <name evidence="3" type="ORF">KAFR_0H00940</name>
</gene>
<evidence type="ECO:0000256" key="2">
    <source>
        <dbReference type="SAM" id="Phobius"/>
    </source>
</evidence>
<keyword evidence="4" id="KW-1185">Reference proteome</keyword>
<dbReference type="PANTHER" id="PTHR28112">
    <property type="entry name" value="SRP-INDEPENDENT TARGETING PROTEIN 3"/>
    <property type="match status" value="1"/>
</dbReference>
<keyword evidence="2" id="KW-0812">Transmembrane</keyword>
<dbReference type="KEGG" id="kaf:KAFR_0H00940"/>
<dbReference type="GO" id="GO:0005783">
    <property type="term" value="C:endoplasmic reticulum"/>
    <property type="evidence" value="ECO:0007669"/>
    <property type="project" value="InterPro"/>
</dbReference>
<evidence type="ECO:0000313" key="4">
    <source>
        <dbReference type="Proteomes" id="UP000005220"/>
    </source>
</evidence>
<dbReference type="GeneID" id="13887501"/>
<evidence type="ECO:0008006" key="5">
    <source>
        <dbReference type="Google" id="ProtNLM"/>
    </source>
</evidence>
<reference evidence="3 4" key="1">
    <citation type="journal article" date="2011" name="Proc. Natl. Acad. Sci. U.S.A.">
        <title>Evolutionary erosion of yeast sex chromosomes by mating-type switching accidents.</title>
        <authorList>
            <person name="Gordon J.L."/>
            <person name="Armisen D."/>
            <person name="Proux-Wera E."/>
            <person name="Oheigeartaigh S.S."/>
            <person name="Byrne K.P."/>
            <person name="Wolfe K.H."/>
        </authorList>
    </citation>
    <scope>NUCLEOTIDE SEQUENCE [LARGE SCALE GENOMIC DNA]</scope>
    <source>
        <strain evidence="4">ATCC 22294 / BCRC 22015 / CBS 2517 / CECT 1963 / NBRC 1671 / NRRL Y-8276</strain>
    </source>
</reference>
<dbReference type="AlphaFoldDB" id="H2AYU8"/>
<sequence length="189" mass="21485">MNPQLVNILITLTMMLLSRFIDMEQPTIKFSIRILYTVSIAFALIAYYLTKRNIQKENNLQILKYVKSGSTIFEEKETLEVTTIKDYDLGEVNSSLKSLYSGAAFMLFMHLYMGYTNPLFMQFIPAVKGAIEHNEVKIHLFEKAPIGELKRPFKAAPMFGGMTSGPESKTDRKSIEELERAGNGGIKRD</sequence>
<feature type="region of interest" description="Disordered" evidence="1">
    <location>
        <begin position="157"/>
        <end position="189"/>
    </location>
</feature>
<dbReference type="HOGENOM" id="CLU_099163_0_0_1"/>
<accession>H2AYU8</accession>
<dbReference type="PANTHER" id="PTHR28112:SF1">
    <property type="entry name" value="SRP-INDEPENDENT TARGETING PROTEIN 3"/>
    <property type="match status" value="1"/>
</dbReference>
<dbReference type="eggNOG" id="KOG4554">
    <property type="taxonomic scope" value="Eukaryota"/>
</dbReference>
<feature type="transmembrane region" description="Helical" evidence="2">
    <location>
        <begin position="6"/>
        <end position="22"/>
    </location>
</feature>
<dbReference type="PIRSF" id="PIRSF008756">
    <property type="entry name" value="P_tr_PHO88"/>
    <property type="match status" value="1"/>
</dbReference>
<keyword evidence="2" id="KW-1133">Transmembrane helix</keyword>
<dbReference type="GO" id="GO:0005739">
    <property type="term" value="C:mitochondrion"/>
    <property type="evidence" value="ECO:0007669"/>
    <property type="project" value="TreeGrafter"/>
</dbReference>
<evidence type="ECO:0000256" key="1">
    <source>
        <dbReference type="SAM" id="MobiDB-lite"/>
    </source>
</evidence>
<dbReference type="GO" id="GO:0045047">
    <property type="term" value="P:protein targeting to ER"/>
    <property type="evidence" value="ECO:0007669"/>
    <property type="project" value="InterPro"/>
</dbReference>
<feature type="compositionally biased region" description="Basic and acidic residues" evidence="1">
    <location>
        <begin position="168"/>
        <end position="189"/>
    </location>
</feature>
<organism evidence="3 4">
    <name type="scientific">Kazachstania africana (strain ATCC 22294 / BCRC 22015 / CBS 2517 / CECT 1963 / NBRC 1671 / NRRL Y-8276)</name>
    <name type="common">Yeast</name>
    <name type="synonym">Kluyveromyces africanus</name>
    <dbReference type="NCBI Taxonomy" id="1071382"/>
    <lineage>
        <taxon>Eukaryota</taxon>
        <taxon>Fungi</taxon>
        <taxon>Dikarya</taxon>
        <taxon>Ascomycota</taxon>
        <taxon>Saccharomycotina</taxon>
        <taxon>Saccharomycetes</taxon>
        <taxon>Saccharomycetales</taxon>
        <taxon>Saccharomycetaceae</taxon>
        <taxon>Kazachstania</taxon>
    </lineage>
</organism>
<dbReference type="Proteomes" id="UP000005220">
    <property type="component" value="Chromosome 8"/>
</dbReference>
<proteinExistence type="predicted"/>
<name>H2AYU8_KAZAF</name>
<dbReference type="OrthoDB" id="18139at2759"/>
<evidence type="ECO:0000313" key="3">
    <source>
        <dbReference type="EMBL" id="CCF59504.1"/>
    </source>
</evidence>
<dbReference type="InParanoid" id="H2AYU8"/>
<protein>
    <recommendedName>
        <fullName evidence="5">Inorganic phosphate transport protein PHO88</fullName>
    </recommendedName>
</protein>